<organism evidence="12 13">
    <name type="scientific">Fusibacter ferrireducens</name>
    <dbReference type="NCBI Taxonomy" id="2785058"/>
    <lineage>
        <taxon>Bacteria</taxon>
        <taxon>Bacillati</taxon>
        <taxon>Bacillota</taxon>
        <taxon>Clostridia</taxon>
        <taxon>Eubacteriales</taxon>
        <taxon>Eubacteriales Family XII. Incertae Sedis</taxon>
        <taxon>Fusibacter</taxon>
    </lineage>
</organism>
<dbReference type="SUPFAM" id="SSF50715">
    <property type="entry name" value="Ribosomal protein L25-like"/>
    <property type="match status" value="1"/>
</dbReference>
<dbReference type="InterPro" id="IPR050132">
    <property type="entry name" value="Gln/Glu-tRNA_Ligase"/>
</dbReference>
<dbReference type="GO" id="GO:0016874">
    <property type="term" value="F:ligase activity"/>
    <property type="evidence" value="ECO:0007669"/>
    <property type="project" value="UniProtKB-KW"/>
</dbReference>
<dbReference type="NCBIfam" id="TIGR00440">
    <property type="entry name" value="glnS"/>
    <property type="match status" value="1"/>
</dbReference>
<dbReference type="PRINTS" id="PR00987">
    <property type="entry name" value="TRNASYNTHGLU"/>
</dbReference>
<dbReference type="InterPro" id="IPR049437">
    <property type="entry name" value="tRNA-synt_1c_C2"/>
</dbReference>
<reference evidence="12 13" key="1">
    <citation type="submission" date="2020-11" db="EMBL/GenBank/DDBJ databases">
        <title>Fusibacter basophilias sp. nov.</title>
        <authorList>
            <person name="Qiu D."/>
        </authorList>
    </citation>
    <scope>NUCLEOTIDE SEQUENCE [LARGE SCALE GENOMIC DNA]</scope>
    <source>
        <strain evidence="12 13">Q10-2</strain>
    </source>
</reference>
<dbReference type="InterPro" id="IPR011035">
    <property type="entry name" value="Ribosomal_bL25/Gln-tRNA_synth"/>
</dbReference>
<evidence type="ECO:0000256" key="5">
    <source>
        <dbReference type="ARBA" id="ARBA00022917"/>
    </source>
</evidence>
<dbReference type="InterPro" id="IPR000924">
    <property type="entry name" value="Glu/Gln-tRNA-synth"/>
</dbReference>
<evidence type="ECO:0000313" key="13">
    <source>
        <dbReference type="Proteomes" id="UP000614200"/>
    </source>
</evidence>
<evidence type="ECO:0000256" key="8">
    <source>
        <dbReference type="RuleBase" id="RU363037"/>
    </source>
</evidence>
<dbReference type="NCBIfam" id="NF011291">
    <property type="entry name" value="PRK14703.1"/>
    <property type="match status" value="1"/>
</dbReference>
<feature type="domain" description="tRNA synthetases class I (E and Q) anti-codon binding" evidence="11">
    <location>
        <begin position="458"/>
        <end position="530"/>
    </location>
</feature>
<gene>
    <name evidence="12" type="ORF">ISU02_13040</name>
</gene>
<evidence type="ECO:0000256" key="3">
    <source>
        <dbReference type="ARBA" id="ARBA00022741"/>
    </source>
</evidence>
<comment type="caution">
    <text evidence="12">The sequence shown here is derived from an EMBL/GenBank/DDBJ whole genome shotgun (WGS) entry which is preliminary data.</text>
</comment>
<dbReference type="SUPFAM" id="SSF52374">
    <property type="entry name" value="Nucleotidylyl transferase"/>
    <property type="match status" value="1"/>
</dbReference>
<evidence type="ECO:0000256" key="7">
    <source>
        <dbReference type="NCBIfam" id="TIGR00440"/>
    </source>
</evidence>
<dbReference type="Gene3D" id="3.40.50.620">
    <property type="entry name" value="HUPs"/>
    <property type="match status" value="1"/>
</dbReference>
<dbReference type="PANTHER" id="PTHR43097">
    <property type="entry name" value="GLUTAMINE-TRNA LIGASE"/>
    <property type="match status" value="1"/>
</dbReference>
<evidence type="ECO:0000313" key="12">
    <source>
        <dbReference type="EMBL" id="MBF4694039.1"/>
    </source>
</evidence>
<keyword evidence="13" id="KW-1185">Reference proteome</keyword>
<dbReference type="InterPro" id="IPR020059">
    <property type="entry name" value="Glu/Gln-tRNA-synth_Ib_codon-bd"/>
</dbReference>
<feature type="domain" description="Glutamyl/glutaminyl-tRNA synthetase class Ib anti-codon binding" evidence="10">
    <location>
        <begin position="341"/>
        <end position="441"/>
    </location>
</feature>
<dbReference type="Pfam" id="PF20974">
    <property type="entry name" value="tRNA-synt_1c_C2"/>
    <property type="match status" value="1"/>
</dbReference>
<keyword evidence="1" id="KW-0963">Cytoplasm</keyword>
<proteinExistence type="inferred from homology"/>
<accession>A0ABR9ZWP5</accession>
<keyword evidence="4 8" id="KW-0067">ATP-binding</keyword>
<dbReference type="Proteomes" id="UP000614200">
    <property type="component" value="Unassembled WGS sequence"/>
</dbReference>
<dbReference type="PANTHER" id="PTHR43097:SF5">
    <property type="entry name" value="GLUTAMATE--TRNA LIGASE"/>
    <property type="match status" value="1"/>
</dbReference>
<protein>
    <recommendedName>
        <fullName evidence="7">Glutamine--tRNA ligase</fullName>
        <ecNumber evidence="7">6.1.1.18</ecNumber>
    </recommendedName>
</protein>
<comment type="similarity">
    <text evidence="8">Belongs to the class-I aminoacyl-tRNA synthetase family.</text>
</comment>
<feature type="domain" description="Glutamyl/glutaminyl-tRNA synthetase class Ib catalytic" evidence="9">
    <location>
        <begin position="27"/>
        <end position="338"/>
    </location>
</feature>
<dbReference type="InterPro" id="IPR004514">
    <property type="entry name" value="Gln-tRNA-synth"/>
</dbReference>
<sequence>MKDETIMASNFIHNMIDADLENGNVKKIHTRFPPEPNGYLHVGHAKAILINYLTAKKYGGEFNLRFDDTNPVKEDVEYVNSIKEDIQWLGCQWDHLFYASDYFGKMYDYAMELVKKGLAFVDDQTAEEISDTRGSLTEPGVESPYRNRSIEENASLFEKMKKGDFPDGSRVLRAKIDMSSPNINMRDPVIYRIARATHHNTGDEWCIYPMYDFAHPIEDAIEGISHSLCSLEFENHRPLYDWVLMNLDDYKVERPRQIEFAKLFIKDSVLGKRYLKKLVDDGKVEGWDDPRLETISGMRRRGFTPESLRDFTERIGVAKSNSIVDRALLEYCVREDLKLKAKRKMAVLKPLKVTITNYPEGQVEWLDDEDNTDNENMGVRKVPFSKHLYVEQEDFMENPPKKYHRLYVGNEVRFRKAYFITCNDVVRDAEGKVIELLCTYDPETKSGSGFEGRKVKGTIHWVSADHAMDATVRLYENLVIREDEEDENSELVLNPNSLITLENCKLEPSFVEVKPGEHVQFLRNGYFVADTKLSTAEHLVFNRVVSLKSSYKI</sequence>
<evidence type="ECO:0000256" key="2">
    <source>
        <dbReference type="ARBA" id="ARBA00022598"/>
    </source>
</evidence>
<evidence type="ECO:0000259" key="11">
    <source>
        <dbReference type="Pfam" id="PF20974"/>
    </source>
</evidence>
<name>A0ABR9ZWP5_9FIRM</name>
<dbReference type="EC" id="6.1.1.18" evidence="7"/>
<dbReference type="RefSeq" id="WP_194702272.1">
    <property type="nucleotide sequence ID" value="NZ_JADKNH010000007.1"/>
</dbReference>
<keyword evidence="3 8" id="KW-0547">Nucleotide-binding</keyword>
<keyword evidence="2 8" id="KW-0436">Ligase</keyword>
<evidence type="ECO:0000256" key="4">
    <source>
        <dbReference type="ARBA" id="ARBA00022840"/>
    </source>
</evidence>
<dbReference type="Pfam" id="PF03950">
    <property type="entry name" value="tRNA-synt_1c_C"/>
    <property type="match status" value="1"/>
</dbReference>
<keyword evidence="5 8" id="KW-0648">Protein biosynthesis</keyword>
<dbReference type="InterPro" id="IPR020056">
    <property type="entry name" value="Rbsml_bL25/Gln-tRNA_synth_N"/>
</dbReference>
<evidence type="ECO:0000256" key="1">
    <source>
        <dbReference type="ARBA" id="ARBA00022490"/>
    </source>
</evidence>
<evidence type="ECO:0000259" key="10">
    <source>
        <dbReference type="Pfam" id="PF03950"/>
    </source>
</evidence>
<keyword evidence="6 8" id="KW-0030">Aminoacyl-tRNA synthetase</keyword>
<dbReference type="Pfam" id="PF00749">
    <property type="entry name" value="tRNA-synt_1c"/>
    <property type="match status" value="1"/>
</dbReference>
<evidence type="ECO:0000256" key="6">
    <source>
        <dbReference type="ARBA" id="ARBA00023146"/>
    </source>
</evidence>
<dbReference type="InterPro" id="IPR020058">
    <property type="entry name" value="Glu/Gln-tRNA-synth_Ib_cat-dom"/>
</dbReference>
<evidence type="ECO:0000259" key="9">
    <source>
        <dbReference type="Pfam" id="PF00749"/>
    </source>
</evidence>
<dbReference type="Gene3D" id="2.40.240.10">
    <property type="entry name" value="Ribosomal Protein L25, Chain P"/>
    <property type="match status" value="2"/>
</dbReference>
<dbReference type="InterPro" id="IPR014729">
    <property type="entry name" value="Rossmann-like_a/b/a_fold"/>
</dbReference>
<dbReference type="EMBL" id="JADKNH010000007">
    <property type="protein sequence ID" value="MBF4694039.1"/>
    <property type="molecule type" value="Genomic_DNA"/>
</dbReference>